<sequence length="98" mass="11208">MTIEVLTRVVQLTHEIHAAVSQRDWLRAETLVSERSPLLMSLKQEQPPHALALIREIQTLDEQISEAARVGLDTLTQENAKARQRIQSVRQYHTIGML</sequence>
<organism evidence="6 7">
    <name type="scientific">Paraburkholderia diazotrophica</name>
    <dbReference type="NCBI Taxonomy" id="667676"/>
    <lineage>
        <taxon>Bacteria</taxon>
        <taxon>Pseudomonadati</taxon>
        <taxon>Pseudomonadota</taxon>
        <taxon>Betaproteobacteria</taxon>
        <taxon>Burkholderiales</taxon>
        <taxon>Burkholderiaceae</taxon>
        <taxon>Paraburkholderia</taxon>
    </lineage>
</organism>
<evidence type="ECO:0000313" key="6">
    <source>
        <dbReference type="EMBL" id="SEJ94313.1"/>
    </source>
</evidence>
<dbReference type="RefSeq" id="WP_090870565.1">
    <property type="nucleotide sequence ID" value="NZ_FNYE01000025.1"/>
</dbReference>
<protein>
    <recommendedName>
        <fullName evidence="5">Flagellar protein FliT</fullName>
    </recommendedName>
</protein>
<dbReference type="AlphaFoldDB" id="A0A1H7CX62"/>
<evidence type="ECO:0000313" key="7">
    <source>
        <dbReference type="Proteomes" id="UP000198866"/>
    </source>
</evidence>
<accession>A0A1H7CX62</accession>
<evidence type="ECO:0000256" key="1">
    <source>
        <dbReference type="ARBA" id="ARBA00004514"/>
    </source>
</evidence>
<comment type="subcellular location">
    <subcellularLocation>
        <location evidence="1">Cytoplasm</location>
        <location evidence="1">Cytosol</location>
    </subcellularLocation>
</comment>
<keyword evidence="3" id="KW-1005">Bacterial flagellum biogenesis</keyword>
<evidence type="ECO:0000256" key="3">
    <source>
        <dbReference type="ARBA" id="ARBA00022795"/>
    </source>
</evidence>
<dbReference type="GO" id="GO:0044781">
    <property type="term" value="P:bacterial-type flagellum organization"/>
    <property type="evidence" value="ECO:0007669"/>
    <property type="project" value="UniProtKB-KW"/>
</dbReference>
<reference evidence="7" key="1">
    <citation type="submission" date="2016-10" db="EMBL/GenBank/DDBJ databases">
        <authorList>
            <person name="Varghese N."/>
            <person name="Submissions S."/>
        </authorList>
    </citation>
    <scope>NUCLEOTIDE SEQUENCE [LARGE SCALE GENOMIC DNA]</scope>
    <source>
        <strain evidence="7">LMG 26031</strain>
    </source>
</reference>
<dbReference type="OrthoDB" id="9009188at2"/>
<dbReference type="InterPro" id="IPR008622">
    <property type="entry name" value="FliT"/>
</dbReference>
<keyword evidence="4" id="KW-0143">Chaperone</keyword>
<keyword evidence="2" id="KW-0963">Cytoplasm</keyword>
<dbReference type="Proteomes" id="UP000198866">
    <property type="component" value="Unassembled WGS sequence"/>
</dbReference>
<keyword evidence="7" id="KW-1185">Reference proteome</keyword>
<evidence type="ECO:0000256" key="4">
    <source>
        <dbReference type="ARBA" id="ARBA00023186"/>
    </source>
</evidence>
<name>A0A1H7CX62_9BURK</name>
<evidence type="ECO:0000256" key="5">
    <source>
        <dbReference type="ARBA" id="ARBA00093797"/>
    </source>
</evidence>
<dbReference type="Pfam" id="PF05400">
    <property type="entry name" value="FliT"/>
    <property type="match status" value="1"/>
</dbReference>
<gene>
    <name evidence="6" type="ORF">SAMN05192539_102529</name>
</gene>
<evidence type="ECO:0000256" key="2">
    <source>
        <dbReference type="ARBA" id="ARBA00022490"/>
    </source>
</evidence>
<proteinExistence type="predicted"/>
<dbReference type="EMBL" id="FNYE01000025">
    <property type="protein sequence ID" value="SEJ94313.1"/>
    <property type="molecule type" value="Genomic_DNA"/>
</dbReference>